<dbReference type="InterPro" id="IPR036388">
    <property type="entry name" value="WH-like_DNA-bd_sf"/>
</dbReference>
<comment type="similarity">
    <text evidence="1 4 5">Belongs to the cullin family.</text>
</comment>
<dbReference type="PROSITE" id="PS50069">
    <property type="entry name" value="CULLIN_2"/>
    <property type="match status" value="1"/>
</dbReference>
<reference evidence="8" key="1">
    <citation type="submission" date="2019-10" db="EMBL/GenBank/DDBJ databases">
        <authorList>
            <person name="Nor Muhammad N."/>
        </authorList>
    </citation>
    <scope>NUCLEOTIDE SEQUENCE</scope>
</reference>
<dbReference type="AlphaFoldDB" id="A0A5K1K6W2"/>
<dbReference type="SMART" id="SM00182">
    <property type="entry name" value="CULLIN"/>
    <property type="match status" value="1"/>
</dbReference>
<dbReference type="FunFam" id="1.10.10.10:FF:000014">
    <property type="entry name" value="Cullin 1"/>
    <property type="match status" value="1"/>
</dbReference>
<keyword evidence="3" id="KW-0832">Ubl conjugation</keyword>
<dbReference type="InterPro" id="IPR059120">
    <property type="entry name" value="Cullin-like_AB"/>
</dbReference>
<keyword evidence="2" id="KW-1017">Isopeptide bond</keyword>
<feature type="domain" description="Cullin family profile" evidence="7">
    <location>
        <begin position="475"/>
        <end position="703"/>
    </location>
</feature>
<dbReference type="GO" id="GO:0004818">
    <property type="term" value="F:glutamate-tRNA ligase activity"/>
    <property type="evidence" value="ECO:0007669"/>
    <property type="project" value="UniProtKB-EC"/>
</dbReference>
<dbReference type="SMART" id="SM00884">
    <property type="entry name" value="Cullin_Nedd8"/>
    <property type="match status" value="1"/>
</dbReference>
<evidence type="ECO:0000313" key="8">
    <source>
        <dbReference type="EMBL" id="VWP01822.1"/>
    </source>
</evidence>
<dbReference type="InterPro" id="IPR019559">
    <property type="entry name" value="Cullin_neddylation_domain"/>
</dbReference>
<keyword evidence="8" id="KW-0030">Aminoacyl-tRNA synthetase</keyword>
<dbReference type="SUPFAM" id="SSF74788">
    <property type="entry name" value="Cullin repeat-like"/>
    <property type="match status" value="1"/>
</dbReference>
<feature type="compositionally biased region" description="Low complexity" evidence="6">
    <location>
        <begin position="429"/>
        <end position="446"/>
    </location>
</feature>
<keyword evidence="8" id="KW-0436">Ligase</keyword>
<dbReference type="PANTHER" id="PTHR11932">
    <property type="entry name" value="CULLIN"/>
    <property type="match status" value="1"/>
</dbReference>
<dbReference type="GO" id="GO:0006511">
    <property type="term" value="P:ubiquitin-dependent protein catabolic process"/>
    <property type="evidence" value="ECO:0007669"/>
    <property type="project" value="InterPro"/>
</dbReference>
<evidence type="ECO:0000256" key="3">
    <source>
        <dbReference type="ARBA" id="ARBA00022843"/>
    </source>
</evidence>
<dbReference type="Gene3D" id="1.20.1310.10">
    <property type="entry name" value="Cullin Repeats"/>
    <property type="match status" value="4"/>
</dbReference>
<dbReference type="InterPro" id="IPR045093">
    <property type="entry name" value="Cullin"/>
</dbReference>
<dbReference type="Pfam" id="PF10557">
    <property type="entry name" value="Cullin_Nedd8"/>
    <property type="match status" value="1"/>
</dbReference>
<dbReference type="InterPro" id="IPR036317">
    <property type="entry name" value="Cullin_homology_sf"/>
</dbReference>
<dbReference type="Gene3D" id="3.30.230.130">
    <property type="entry name" value="Cullin, Chain C, Domain 2"/>
    <property type="match status" value="1"/>
</dbReference>
<gene>
    <name evidence="8" type="primary">Q4WEM7</name>
</gene>
<dbReference type="EC" id="6.1.1.17" evidence="8"/>
<sequence length="832" mass="94123">MTDIYTLLTFPTTSRAFSTLPSQPQTIINSRDSSRSASPPRKIPRLDGVSDSRFASAPSSRVGTVDHVDRKGPTTLRVIGLSTTLTSNPAKNDDYLLVKRTISILLTRHEDKPLPATYDRIYRACRAAVDEAGKGEGLYDAMKIALEQCVNNLVEELNKDPRKSAEWLVPFTNVCEWYEKQVGLLQSLLAYLDTRYVVERAQLLETKQLAYTMFTNKVIQNTRVTEAIMCGIADWLDWERTKKVPHPLRSYLPKLVRHIRAYGLYIEKIETVYLNLTHSYYAKESNDLAEGNMLSAAEFLEHVKRRSAEERIRAEEVLIGSSVVSVHDTADNALLAGRLQWLADDALSTLIKGQNDSQIKSMYELFAKVGGLKVLSASFKVHIEKEVKTIVTDVANDEDMVQRLLTFKAFADKLVATCFVNTVSPPPGASVSQPQASSSAAPAAPVSSPPVHPNRDFSYGLIDAFQAGFKARRNKPAELIAKHMDKAMRRGQKGKRDEDFAAELDDVLALYRFTDDMDVFRTFYQRALAKRLLLGRSASDDFEKSVLKKLEEQYDPDFGNGDKMFKDLALSRDLMGRFYEEKRLDEASSLRKMTAMVLQRSSWPFAARKTDILLPGWMQDDLSTFTQYYKAKHQGRTLDWDHALGTAVLRARFKAGEKELSVSLYQAVILLLFNEGEEFTYADIKEQTNLDDAELQRTLQSLSLGKKRVLTKTPGGRDVAATDLFSYNGDFKDPRRVVHINSIQSKETAEETKRTQSSIEADRKHALDAAIVRVMKSKKELTYEQLKTATIEAVKNHFVPDVGMIKKRIEGLVEQEYLRRDEDDQSRFFYVA</sequence>
<dbReference type="Pfam" id="PF00888">
    <property type="entry name" value="Cullin"/>
    <property type="match status" value="1"/>
</dbReference>
<evidence type="ECO:0000259" key="7">
    <source>
        <dbReference type="PROSITE" id="PS50069"/>
    </source>
</evidence>
<evidence type="ECO:0000256" key="2">
    <source>
        <dbReference type="ARBA" id="ARBA00022499"/>
    </source>
</evidence>
<feature type="region of interest" description="Disordered" evidence="6">
    <location>
        <begin position="19"/>
        <end position="68"/>
    </location>
</feature>
<feature type="region of interest" description="Disordered" evidence="6">
    <location>
        <begin position="426"/>
        <end position="449"/>
    </location>
</feature>
<evidence type="ECO:0000256" key="4">
    <source>
        <dbReference type="PROSITE-ProRule" id="PRU00330"/>
    </source>
</evidence>
<organism evidence="8">
    <name type="scientific">Ganoderma boninense</name>
    <dbReference type="NCBI Taxonomy" id="34458"/>
    <lineage>
        <taxon>Eukaryota</taxon>
        <taxon>Fungi</taxon>
        <taxon>Dikarya</taxon>
        <taxon>Basidiomycota</taxon>
        <taxon>Agaricomycotina</taxon>
        <taxon>Agaricomycetes</taxon>
        <taxon>Polyporales</taxon>
        <taxon>Polyporaceae</taxon>
        <taxon>Ganoderma</taxon>
    </lineage>
</organism>
<dbReference type="InterPro" id="IPR016159">
    <property type="entry name" value="Cullin_repeat-like_dom_sf"/>
</dbReference>
<evidence type="ECO:0000256" key="5">
    <source>
        <dbReference type="RuleBase" id="RU003829"/>
    </source>
</evidence>
<name>A0A5K1K6W2_9APHY</name>
<proteinExistence type="inferred from homology"/>
<protein>
    <submittedName>
        <fullName evidence="8">Glutamyl-tRNA synthetase (EC)</fullName>
        <ecNumber evidence="8">6.1.1.17</ecNumber>
    </submittedName>
</protein>
<dbReference type="InterPro" id="IPR016158">
    <property type="entry name" value="Cullin_homology"/>
</dbReference>
<dbReference type="InterPro" id="IPR036390">
    <property type="entry name" value="WH_DNA-bd_sf"/>
</dbReference>
<accession>A0A5K1K6W2</accession>
<feature type="compositionally biased region" description="Polar residues" evidence="6">
    <location>
        <begin position="19"/>
        <end position="29"/>
    </location>
</feature>
<dbReference type="EMBL" id="LR729692">
    <property type="protein sequence ID" value="VWP01822.1"/>
    <property type="molecule type" value="Genomic_DNA"/>
</dbReference>
<dbReference type="SUPFAM" id="SSF75632">
    <property type="entry name" value="Cullin homology domain"/>
    <property type="match status" value="1"/>
</dbReference>
<evidence type="ECO:0000256" key="6">
    <source>
        <dbReference type="SAM" id="MobiDB-lite"/>
    </source>
</evidence>
<dbReference type="Pfam" id="PF26557">
    <property type="entry name" value="Cullin_AB"/>
    <property type="match status" value="1"/>
</dbReference>
<dbReference type="Gene3D" id="1.10.10.10">
    <property type="entry name" value="Winged helix-like DNA-binding domain superfamily/Winged helix DNA-binding domain"/>
    <property type="match status" value="1"/>
</dbReference>
<dbReference type="GO" id="GO:0031625">
    <property type="term" value="F:ubiquitin protein ligase binding"/>
    <property type="evidence" value="ECO:0007669"/>
    <property type="project" value="InterPro"/>
</dbReference>
<evidence type="ECO:0000256" key="1">
    <source>
        <dbReference type="ARBA" id="ARBA00006019"/>
    </source>
</evidence>
<dbReference type="SUPFAM" id="SSF46785">
    <property type="entry name" value="Winged helix' DNA-binding domain"/>
    <property type="match status" value="1"/>
</dbReference>
<dbReference type="InterPro" id="IPR001373">
    <property type="entry name" value="Cullin_N"/>
</dbReference>